<dbReference type="SUPFAM" id="SSF56634">
    <property type="entry name" value="Heme-dependent catalase-like"/>
    <property type="match status" value="1"/>
</dbReference>
<dbReference type="Pfam" id="PF00199">
    <property type="entry name" value="Catalase"/>
    <property type="match status" value="1"/>
</dbReference>
<dbReference type="GO" id="GO:0042542">
    <property type="term" value="P:response to hydrogen peroxide"/>
    <property type="evidence" value="ECO:0007669"/>
    <property type="project" value="TreeGrafter"/>
</dbReference>
<evidence type="ECO:0000259" key="4">
    <source>
        <dbReference type="SMART" id="SM01060"/>
    </source>
</evidence>
<keyword evidence="1 3" id="KW-0479">Metal-binding</keyword>
<dbReference type="PANTHER" id="PTHR11465">
    <property type="entry name" value="CATALASE"/>
    <property type="match status" value="1"/>
</dbReference>
<evidence type="ECO:0000313" key="6">
    <source>
        <dbReference type="Proteomes" id="UP000250347"/>
    </source>
</evidence>
<dbReference type="AlphaFoldDB" id="A0A329L231"/>
<keyword evidence="1" id="KW-0575">Peroxidase</keyword>
<dbReference type="PANTHER" id="PTHR11465:SF62">
    <property type="entry name" value="CATALASE T"/>
    <property type="match status" value="1"/>
</dbReference>
<dbReference type="InterPro" id="IPR011614">
    <property type="entry name" value="Catalase_core"/>
</dbReference>
<comment type="caution">
    <text evidence="5">The sequence shown here is derived from an EMBL/GenBank/DDBJ whole genome shotgun (WGS) entry which is preliminary data.</text>
</comment>
<sequence length="312" mass="33655">MPLTTDEKLLDLSDKILATFAKIFGEHPGVRPAHGKGTLLNGTFTPAAGAAGLSIAPHFHRAATPVVVRFSDSTGLPNIPDTDPNSLPKGIAIRFFLGEHEHTDVIAHSADAFPARTGDEFLEFLEALATSDPNNPAGSQLESFLGSHPAALRFVQPKPFPSSFAREAYFGVSALKFADASGRSRFGRYRITPEAGTEYFTESVVRSKDDDYLFAEIAERVAAGTVRFTLAVQLAEDGDVVDDATVGWPSEREVRELGTVELTAAVSDDAAEQKHIIFDPIPRVAGIEPSDDPLLELRAALYLISGRRRRAA</sequence>
<dbReference type="RefSeq" id="WP_112707631.1">
    <property type="nucleotide sequence ID" value="NZ_QMEU01000010.1"/>
</dbReference>
<dbReference type="Proteomes" id="UP000250347">
    <property type="component" value="Unassembled WGS sequence"/>
</dbReference>
<dbReference type="CDD" id="cd08153">
    <property type="entry name" value="srpA_like"/>
    <property type="match status" value="1"/>
</dbReference>
<comment type="function">
    <text evidence="1">Has an organic peroxide-dependent peroxidase activity.</text>
</comment>
<accession>A0A329L231</accession>
<keyword evidence="1 3" id="KW-0349">Heme</keyword>
<dbReference type="EC" id="1.11.1.-" evidence="1"/>
<keyword evidence="1" id="KW-0560">Oxidoreductase</keyword>
<gene>
    <name evidence="5" type="ORF">DQP58_06205</name>
</gene>
<dbReference type="GO" id="GO:0020037">
    <property type="term" value="F:heme binding"/>
    <property type="evidence" value="ECO:0007669"/>
    <property type="project" value="InterPro"/>
</dbReference>
<feature type="active site" evidence="2">
    <location>
        <position position="34"/>
    </location>
</feature>
<comment type="similarity">
    <text evidence="1">Belongs to the catalase family.</text>
</comment>
<organism evidence="5 6">
    <name type="scientific">Mycobacterium colombiense</name>
    <dbReference type="NCBI Taxonomy" id="339268"/>
    <lineage>
        <taxon>Bacteria</taxon>
        <taxon>Bacillati</taxon>
        <taxon>Actinomycetota</taxon>
        <taxon>Actinomycetes</taxon>
        <taxon>Mycobacteriales</taxon>
        <taxon>Mycobacteriaceae</taxon>
        <taxon>Mycobacterium</taxon>
        <taxon>Mycobacterium avium complex (MAC)</taxon>
    </lineage>
</organism>
<feature type="binding site" description="axial binding residue" evidence="3">
    <location>
        <position position="302"/>
    </location>
    <ligand>
        <name>heme</name>
        <dbReference type="ChEBI" id="CHEBI:30413"/>
    </ligand>
    <ligandPart>
        <name>Fe</name>
        <dbReference type="ChEBI" id="CHEBI:18248"/>
    </ligandPart>
</feature>
<evidence type="ECO:0000256" key="1">
    <source>
        <dbReference type="PIRNR" id="PIRNR000296"/>
    </source>
</evidence>
<dbReference type="PROSITE" id="PS51402">
    <property type="entry name" value="CATALASE_3"/>
    <property type="match status" value="1"/>
</dbReference>
<dbReference type="GO" id="GO:0042744">
    <property type="term" value="P:hydrogen peroxide catabolic process"/>
    <property type="evidence" value="ECO:0007669"/>
    <property type="project" value="TreeGrafter"/>
</dbReference>
<comment type="cofactor">
    <cofactor evidence="1">
        <name>heme</name>
        <dbReference type="ChEBI" id="CHEBI:30413"/>
    </cofactor>
</comment>
<dbReference type="Gene3D" id="1.20.1280.120">
    <property type="match status" value="1"/>
</dbReference>
<dbReference type="GO" id="GO:0005737">
    <property type="term" value="C:cytoplasm"/>
    <property type="evidence" value="ECO:0007669"/>
    <property type="project" value="TreeGrafter"/>
</dbReference>
<dbReference type="InterPro" id="IPR024168">
    <property type="entry name" value="Catalase_SrpA-type_pred"/>
</dbReference>
<evidence type="ECO:0000313" key="5">
    <source>
        <dbReference type="EMBL" id="RAU98306.1"/>
    </source>
</evidence>
<dbReference type="GO" id="GO:0046872">
    <property type="term" value="F:metal ion binding"/>
    <property type="evidence" value="ECO:0007669"/>
    <property type="project" value="UniProtKB-KW"/>
</dbReference>
<evidence type="ECO:0000256" key="2">
    <source>
        <dbReference type="PIRSR" id="PIRSR000296-1"/>
    </source>
</evidence>
<reference evidence="5 6" key="1">
    <citation type="submission" date="2018-06" db="EMBL/GenBank/DDBJ databases">
        <title>NTM in soil in Japan.</title>
        <authorList>
            <person name="Ohya K."/>
        </authorList>
    </citation>
    <scope>NUCLEOTIDE SEQUENCE [LARGE SCALE GENOMIC DNA]</scope>
    <source>
        <strain evidence="5 6">GF76</strain>
    </source>
</reference>
<protein>
    <recommendedName>
        <fullName evidence="1">Catalase-related peroxidase</fullName>
        <ecNumber evidence="1">1.11.1.-</ecNumber>
    </recommendedName>
</protein>
<dbReference type="InterPro" id="IPR020835">
    <property type="entry name" value="Catalase_sf"/>
</dbReference>
<name>A0A329L231_9MYCO</name>
<dbReference type="GO" id="GO:0004096">
    <property type="term" value="F:catalase activity"/>
    <property type="evidence" value="ECO:0007669"/>
    <property type="project" value="InterPro"/>
</dbReference>
<keyword evidence="1 3" id="KW-0408">Iron</keyword>
<dbReference type="EMBL" id="QMEU01000010">
    <property type="protein sequence ID" value="RAU98306.1"/>
    <property type="molecule type" value="Genomic_DNA"/>
</dbReference>
<feature type="domain" description="Catalase core" evidence="4">
    <location>
        <begin position="1"/>
        <end position="312"/>
    </location>
</feature>
<dbReference type="SMART" id="SM01060">
    <property type="entry name" value="Catalase"/>
    <property type="match status" value="1"/>
</dbReference>
<proteinExistence type="inferred from homology"/>
<dbReference type="PIRSF" id="PIRSF000296">
    <property type="entry name" value="SrpA"/>
    <property type="match status" value="1"/>
</dbReference>
<dbReference type="InterPro" id="IPR018028">
    <property type="entry name" value="Catalase"/>
</dbReference>
<dbReference type="Gene3D" id="2.40.180.10">
    <property type="entry name" value="Catalase core domain"/>
    <property type="match status" value="1"/>
</dbReference>
<dbReference type="PRINTS" id="PR00067">
    <property type="entry name" value="CATALASE"/>
</dbReference>
<evidence type="ECO:0000256" key="3">
    <source>
        <dbReference type="PIRSR" id="PIRSR000296-2"/>
    </source>
</evidence>